<dbReference type="HOGENOM" id="CLU_2590053_0_0_1"/>
<evidence type="ECO:0000313" key="3">
    <source>
        <dbReference type="Proteomes" id="UP000030671"/>
    </source>
</evidence>
<keyword evidence="1" id="KW-0472">Membrane</keyword>
<dbReference type="KEGG" id="hir:HETIRDRAFT_313701"/>
<gene>
    <name evidence="2" type="ORF">HETIRDRAFT_313701</name>
</gene>
<dbReference type="AlphaFoldDB" id="W4KG09"/>
<dbReference type="GeneID" id="20670055"/>
<dbReference type="RefSeq" id="XP_009544401.1">
    <property type="nucleotide sequence ID" value="XM_009546106.1"/>
</dbReference>
<organism evidence="2 3">
    <name type="scientific">Heterobasidion irregulare (strain TC 32-1)</name>
    <dbReference type="NCBI Taxonomy" id="747525"/>
    <lineage>
        <taxon>Eukaryota</taxon>
        <taxon>Fungi</taxon>
        <taxon>Dikarya</taxon>
        <taxon>Basidiomycota</taxon>
        <taxon>Agaricomycotina</taxon>
        <taxon>Agaricomycetes</taxon>
        <taxon>Russulales</taxon>
        <taxon>Bondarzewiaceae</taxon>
        <taxon>Heterobasidion</taxon>
        <taxon>Heterobasidion annosum species complex</taxon>
    </lineage>
</organism>
<keyword evidence="1" id="KW-1133">Transmembrane helix</keyword>
<keyword evidence="1" id="KW-0812">Transmembrane</keyword>
<feature type="transmembrane region" description="Helical" evidence="1">
    <location>
        <begin position="44"/>
        <end position="63"/>
    </location>
</feature>
<dbReference type="InParanoid" id="W4KG09"/>
<accession>W4KG09</accession>
<evidence type="ECO:0000256" key="1">
    <source>
        <dbReference type="SAM" id="Phobius"/>
    </source>
</evidence>
<proteinExistence type="predicted"/>
<keyword evidence="3" id="KW-1185">Reference proteome</keyword>
<name>W4KG09_HETIT</name>
<reference evidence="2 3" key="1">
    <citation type="journal article" date="2012" name="New Phytol.">
        <title>Insight into trade-off between wood decay and parasitism from the genome of a fungal forest pathogen.</title>
        <authorList>
            <person name="Olson A."/>
            <person name="Aerts A."/>
            <person name="Asiegbu F."/>
            <person name="Belbahri L."/>
            <person name="Bouzid O."/>
            <person name="Broberg A."/>
            <person name="Canback B."/>
            <person name="Coutinho P.M."/>
            <person name="Cullen D."/>
            <person name="Dalman K."/>
            <person name="Deflorio G."/>
            <person name="van Diepen L.T."/>
            <person name="Dunand C."/>
            <person name="Duplessis S."/>
            <person name="Durling M."/>
            <person name="Gonthier P."/>
            <person name="Grimwood J."/>
            <person name="Fossdal C.G."/>
            <person name="Hansson D."/>
            <person name="Henrissat B."/>
            <person name="Hietala A."/>
            <person name="Himmelstrand K."/>
            <person name="Hoffmeister D."/>
            <person name="Hogberg N."/>
            <person name="James T.Y."/>
            <person name="Karlsson M."/>
            <person name="Kohler A."/>
            <person name="Kues U."/>
            <person name="Lee Y.H."/>
            <person name="Lin Y.C."/>
            <person name="Lind M."/>
            <person name="Lindquist E."/>
            <person name="Lombard V."/>
            <person name="Lucas S."/>
            <person name="Lunden K."/>
            <person name="Morin E."/>
            <person name="Murat C."/>
            <person name="Park J."/>
            <person name="Raffaello T."/>
            <person name="Rouze P."/>
            <person name="Salamov A."/>
            <person name="Schmutz J."/>
            <person name="Solheim H."/>
            <person name="Stahlberg J."/>
            <person name="Velez H."/>
            <person name="de Vries R.P."/>
            <person name="Wiebenga A."/>
            <person name="Woodward S."/>
            <person name="Yakovlev I."/>
            <person name="Garbelotto M."/>
            <person name="Martin F."/>
            <person name="Grigoriev I.V."/>
            <person name="Stenlid J."/>
        </authorList>
    </citation>
    <scope>NUCLEOTIDE SEQUENCE [LARGE SCALE GENOMIC DNA]</scope>
    <source>
        <strain evidence="2 3">TC 32-1</strain>
    </source>
</reference>
<evidence type="ECO:0000313" key="2">
    <source>
        <dbReference type="EMBL" id="ETW84772.1"/>
    </source>
</evidence>
<protein>
    <submittedName>
        <fullName evidence="2">Uncharacterized protein</fullName>
    </submittedName>
</protein>
<dbReference type="Proteomes" id="UP000030671">
    <property type="component" value="Unassembled WGS sequence"/>
</dbReference>
<dbReference type="EMBL" id="KI925456">
    <property type="protein sequence ID" value="ETW84772.1"/>
    <property type="molecule type" value="Genomic_DNA"/>
</dbReference>
<sequence>MGIPLTPAPSFICHLFVAVNAPIDLGQGRARLARRRFRTQHLSLYTFACIFYTISLLFFRTVAAGGLSSYCLEKTISFLT</sequence>